<keyword evidence="1" id="KW-0812">Transmembrane</keyword>
<dbReference type="AlphaFoldDB" id="A0A4U0FH89"/>
<dbReference type="OrthoDB" id="2464294at2"/>
<sequence length="297" mass="32824">MSMRLQDIIRGLFITVIAAAALTGWIAESAAAASGASVPSPAGDRTHREAEAFLRAAEALYNAALTGNIFETRLSLRQTETRLRSLPMDKIATAEGIEALAESVTRMKRAVAAVSANPQKWVDGAAEIRLAADALAHREAPLWRQYRNVLREDVTFLAVSVEKSGASTESRARFEKVKGHYQLIRTSVMLHSEPSVTERADSIIRYAERLLSNANTDPAMLREMALPLKEAMDSLFPGRGNDRPAVVPPVAAPPWGWSAFMGTFIVSVLTWVGWRRYRAIDRVIPRESLPPERHVRR</sequence>
<evidence type="ECO:0000313" key="3">
    <source>
        <dbReference type="Proteomes" id="UP000309673"/>
    </source>
</evidence>
<gene>
    <name evidence="2" type="ORF">E5161_02765</name>
</gene>
<dbReference type="Proteomes" id="UP000309673">
    <property type="component" value="Unassembled WGS sequence"/>
</dbReference>
<feature type="transmembrane region" description="Helical" evidence="1">
    <location>
        <begin position="255"/>
        <end position="274"/>
    </location>
</feature>
<protein>
    <recommendedName>
        <fullName evidence="4">Sporulation protein YpjB</fullName>
    </recommendedName>
</protein>
<dbReference type="InterPro" id="IPR014231">
    <property type="entry name" value="Spore_YpjB"/>
</dbReference>
<keyword evidence="3" id="KW-1185">Reference proteome</keyword>
<dbReference type="Pfam" id="PF09577">
    <property type="entry name" value="Spore_YpjB"/>
    <property type="match status" value="1"/>
</dbReference>
<keyword evidence="1" id="KW-1133">Transmembrane helix</keyword>
<comment type="caution">
    <text evidence="2">The sequence shown here is derived from an EMBL/GenBank/DDBJ whole genome shotgun (WGS) entry which is preliminary data.</text>
</comment>
<evidence type="ECO:0008006" key="4">
    <source>
        <dbReference type="Google" id="ProtNLM"/>
    </source>
</evidence>
<proteinExistence type="predicted"/>
<evidence type="ECO:0000256" key="1">
    <source>
        <dbReference type="SAM" id="Phobius"/>
    </source>
</evidence>
<accession>A0A4U0FH89</accession>
<name>A0A4U0FH89_9BACL</name>
<reference evidence="2 3" key="1">
    <citation type="submission" date="2019-04" db="EMBL/GenBank/DDBJ databases">
        <title>Cohnella sp. nov., isolated from soil.</title>
        <authorList>
            <person name="Kim W."/>
        </authorList>
    </citation>
    <scope>NUCLEOTIDE SEQUENCE [LARGE SCALE GENOMIC DNA]</scope>
    <source>
        <strain evidence="2 3">CAU 1483</strain>
    </source>
</reference>
<organism evidence="2 3">
    <name type="scientific">Cohnella pontilimi</name>
    <dbReference type="NCBI Taxonomy" id="2564100"/>
    <lineage>
        <taxon>Bacteria</taxon>
        <taxon>Bacillati</taxon>
        <taxon>Bacillota</taxon>
        <taxon>Bacilli</taxon>
        <taxon>Bacillales</taxon>
        <taxon>Paenibacillaceae</taxon>
        <taxon>Cohnella</taxon>
    </lineage>
</organism>
<keyword evidence="1" id="KW-0472">Membrane</keyword>
<dbReference type="EMBL" id="SUPK01000001">
    <property type="protein sequence ID" value="TJY44325.1"/>
    <property type="molecule type" value="Genomic_DNA"/>
</dbReference>
<evidence type="ECO:0000313" key="2">
    <source>
        <dbReference type="EMBL" id="TJY44325.1"/>
    </source>
</evidence>